<dbReference type="AlphaFoldDB" id="A0A8C0U0Q8"/>
<feature type="compositionally biased region" description="Basic and acidic residues" evidence="14">
    <location>
        <begin position="175"/>
        <end position="184"/>
    </location>
</feature>
<feature type="transmembrane region" description="Helical" evidence="15">
    <location>
        <begin position="12"/>
        <end position="29"/>
    </location>
</feature>
<keyword evidence="8" id="KW-0931">ER-Golgi transport</keyword>
<keyword evidence="7" id="KW-0963">Cytoplasm</keyword>
<evidence type="ECO:0000313" key="16">
    <source>
        <dbReference type="Ensembl" id="ENSCCEP00000002139.1"/>
    </source>
</evidence>
<evidence type="ECO:0000256" key="1">
    <source>
        <dbReference type="ARBA" id="ARBA00004255"/>
    </source>
</evidence>
<evidence type="ECO:0000256" key="5">
    <source>
        <dbReference type="ARBA" id="ARBA00015828"/>
    </source>
</evidence>
<evidence type="ECO:0000256" key="13">
    <source>
        <dbReference type="ARBA" id="ARBA00031602"/>
    </source>
</evidence>
<dbReference type="PANTHER" id="PTHR10805:SF0">
    <property type="entry name" value="COATOMER SUBUNIT EPSILON"/>
    <property type="match status" value="1"/>
</dbReference>
<dbReference type="GO" id="GO:0005198">
    <property type="term" value="F:structural molecule activity"/>
    <property type="evidence" value="ECO:0007669"/>
    <property type="project" value="InterPro"/>
</dbReference>
<evidence type="ECO:0000256" key="8">
    <source>
        <dbReference type="ARBA" id="ARBA00022892"/>
    </source>
</evidence>
<proteinExistence type="inferred from homology"/>
<feature type="transmembrane region" description="Helical" evidence="15">
    <location>
        <begin position="244"/>
        <end position="264"/>
    </location>
</feature>
<evidence type="ECO:0000256" key="7">
    <source>
        <dbReference type="ARBA" id="ARBA00022490"/>
    </source>
</evidence>
<dbReference type="Proteomes" id="UP000694410">
    <property type="component" value="Unplaced"/>
</dbReference>
<evidence type="ECO:0000256" key="9">
    <source>
        <dbReference type="ARBA" id="ARBA00022927"/>
    </source>
</evidence>
<gene>
    <name evidence="16" type="primary">COPE</name>
</gene>
<dbReference type="Pfam" id="PF04733">
    <property type="entry name" value="Coatomer_E"/>
    <property type="match status" value="2"/>
</dbReference>
<reference evidence="16" key="2">
    <citation type="submission" date="2025-09" db="UniProtKB">
        <authorList>
            <consortium name="Ensembl"/>
        </authorList>
    </citation>
    <scope>IDENTIFICATION</scope>
</reference>
<evidence type="ECO:0000256" key="11">
    <source>
        <dbReference type="ARBA" id="ARBA00023136"/>
    </source>
</evidence>
<name>A0A8C0U0Q8_CYACU</name>
<keyword evidence="9" id="KW-0653">Protein transport</keyword>
<dbReference type="GO" id="GO:0006888">
    <property type="term" value="P:endoplasmic reticulum to Golgi vesicle-mediated transport"/>
    <property type="evidence" value="ECO:0007669"/>
    <property type="project" value="TreeGrafter"/>
</dbReference>
<evidence type="ECO:0000256" key="14">
    <source>
        <dbReference type="SAM" id="MobiDB-lite"/>
    </source>
</evidence>
<keyword evidence="6" id="KW-0813">Transport</keyword>
<evidence type="ECO:0000313" key="17">
    <source>
        <dbReference type="Proteomes" id="UP000694410"/>
    </source>
</evidence>
<evidence type="ECO:0000256" key="3">
    <source>
        <dbReference type="ARBA" id="ARBA00008827"/>
    </source>
</evidence>
<sequence length="420" mass="48016">MLSHFLPFPFHFHPVFFHFIPFLCCFLPFPSHFHPVLFHFIPFLCCFLPFPSHFHPVLFHFLPFLCCFLPFSPIFIPFPPIFSHFLPFSSHFLPFSSRFLPFPPIFSPNHPHIPTFPTSQGLHRGRAGQEDVQERGRGQLHLPADGSFHLFPRPEPRRCPAGPAPGGEPGVLGHDGPDPAEARQARPGQVGLGLFPSPFLFSFFIFPFSLFSLSLFLFSFYFSFPFSLPLSPLFLPLPFSPLPFSLFSFSPFPFSPSPLSLFPFSPLPFSPLPFSPFPFSPFSFSPFPFSPFPFSPFPFSLFPFPFPSLFPFPSPGIKPSLSWKPQVRGKTPQVFILVLKSLFLCDFPHFSCRKELKKMQEQDEDATLTQLATAWVNLAMVSNRYLSQLKDAHKNHPFIKEYQAKENDFDRLALQYTPSA</sequence>
<evidence type="ECO:0000256" key="4">
    <source>
        <dbReference type="ARBA" id="ARBA00011775"/>
    </source>
</evidence>
<dbReference type="GO" id="GO:0030126">
    <property type="term" value="C:COPI vesicle coat"/>
    <property type="evidence" value="ECO:0007669"/>
    <property type="project" value="TreeGrafter"/>
</dbReference>
<comment type="subcellular location">
    <subcellularLocation>
        <location evidence="2">Cytoplasmic vesicle</location>
        <location evidence="2">COPI-coated vesicle membrane</location>
        <topology evidence="2">Peripheral membrane protein</topology>
        <orientation evidence="2">Cytoplasmic side</orientation>
    </subcellularLocation>
    <subcellularLocation>
        <location evidence="1">Golgi apparatus membrane</location>
        <topology evidence="1">Peripheral membrane protein</topology>
        <orientation evidence="1">Cytoplasmic side</orientation>
    </subcellularLocation>
</comment>
<reference evidence="16" key="1">
    <citation type="submission" date="2025-08" db="UniProtKB">
        <authorList>
            <consortium name="Ensembl"/>
        </authorList>
    </citation>
    <scope>IDENTIFICATION</scope>
</reference>
<keyword evidence="11 15" id="KW-0472">Membrane</keyword>
<dbReference type="GO" id="GO:0000139">
    <property type="term" value="C:Golgi membrane"/>
    <property type="evidence" value="ECO:0007669"/>
    <property type="project" value="UniProtKB-SubCell"/>
</dbReference>
<evidence type="ECO:0000256" key="12">
    <source>
        <dbReference type="ARBA" id="ARBA00023329"/>
    </source>
</evidence>
<accession>A0A8C0U0Q8</accession>
<comment type="similarity">
    <text evidence="3">Belongs to the COPE family.</text>
</comment>
<feature type="transmembrane region" description="Helical" evidence="15">
    <location>
        <begin position="199"/>
        <end position="224"/>
    </location>
</feature>
<dbReference type="GO" id="GO:0015031">
    <property type="term" value="P:protein transport"/>
    <property type="evidence" value="ECO:0007669"/>
    <property type="project" value="UniProtKB-KW"/>
</dbReference>
<evidence type="ECO:0000256" key="15">
    <source>
        <dbReference type="SAM" id="Phobius"/>
    </source>
</evidence>
<dbReference type="Ensembl" id="ENSCCET00000003600.1">
    <property type="protein sequence ID" value="ENSCCEP00000002139.1"/>
    <property type="gene ID" value="ENSCCEG00000002446.1"/>
</dbReference>
<keyword evidence="12" id="KW-0968">Cytoplasmic vesicle</keyword>
<protein>
    <recommendedName>
        <fullName evidence="5">Coatomer subunit epsilon</fullName>
    </recommendedName>
    <alternativeName>
        <fullName evidence="13">Epsilon-coat protein</fullName>
    </alternativeName>
</protein>
<dbReference type="InterPro" id="IPR011990">
    <property type="entry name" value="TPR-like_helical_dom_sf"/>
</dbReference>
<organism evidence="16 17">
    <name type="scientific">Cyanistes caeruleus</name>
    <name type="common">Eurasian blue tit</name>
    <name type="synonym">Parus caeruleus</name>
    <dbReference type="NCBI Taxonomy" id="156563"/>
    <lineage>
        <taxon>Eukaryota</taxon>
        <taxon>Metazoa</taxon>
        <taxon>Chordata</taxon>
        <taxon>Craniata</taxon>
        <taxon>Vertebrata</taxon>
        <taxon>Euteleostomi</taxon>
        <taxon>Archelosauria</taxon>
        <taxon>Archosauria</taxon>
        <taxon>Dinosauria</taxon>
        <taxon>Saurischia</taxon>
        <taxon>Theropoda</taxon>
        <taxon>Coelurosauria</taxon>
        <taxon>Aves</taxon>
        <taxon>Neognathae</taxon>
        <taxon>Neoaves</taxon>
        <taxon>Telluraves</taxon>
        <taxon>Australaves</taxon>
        <taxon>Passeriformes</taxon>
        <taxon>Paridae</taxon>
        <taxon>Cyanistes</taxon>
    </lineage>
</organism>
<keyword evidence="15" id="KW-0812">Transmembrane</keyword>
<evidence type="ECO:0000256" key="2">
    <source>
        <dbReference type="ARBA" id="ARBA00004347"/>
    </source>
</evidence>
<dbReference type="GO" id="GO:0006891">
    <property type="term" value="P:intra-Golgi vesicle-mediated transport"/>
    <property type="evidence" value="ECO:0007669"/>
    <property type="project" value="TreeGrafter"/>
</dbReference>
<keyword evidence="15" id="KW-1133">Transmembrane helix</keyword>
<dbReference type="InterPro" id="IPR006822">
    <property type="entry name" value="Coatomer_esu"/>
</dbReference>
<feature type="transmembrane region" description="Helical" evidence="15">
    <location>
        <begin position="60"/>
        <end position="82"/>
    </location>
</feature>
<feature type="region of interest" description="Disordered" evidence="14">
    <location>
        <begin position="159"/>
        <end position="184"/>
    </location>
</feature>
<comment type="subunit">
    <text evidence="4">Oligomeric complex that consists of at least the alpha, beta, beta', gamma, delta, epsilon and zeta subunits.</text>
</comment>
<dbReference type="PANTHER" id="PTHR10805">
    <property type="entry name" value="COATOMER SUBUNIT EPSILON"/>
    <property type="match status" value="1"/>
</dbReference>
<dbReference type="GO" id="GO:0006890">
    <property type="term" value="P:retrograde vesicle-mediated transport, Golgi to endoplasmic reticulum"/>
    <property type="evidence" value="ECO:0007669"/>
    <property type="project" value="InterPro"/>
</dbReference>
<keyword evidence="10" id="KW-0333">Golgi apparatus</keyword>
<keyword evidence="17" id="KW-1185">Reference proteome</keyword>
<evidence type="ECO:0000256" key="10">
    <source>
        <dbReference type="ARBA" id="ARBA00023034"/>
    </source>
</evidence>
<evidence type="ECO:0000256" key="6">
    <source>
        <dbReference type="ARBA" id="ARBA00022448"/>
    </source>
</evidence>
<dbReference type="Gene3D" id="1.25.40.10">
    <property type="entry name" value="Tetratricopeptide repeat domain"/>
    <property type="match status" value="2"/>
</dbReference>